<sequence>MSTTSNADAANANEMVDTKTKKEYKINSIHRSGNVHFITTDNVLFSCDLDRLAEASSFFRDLGEIPQSPEAGKKATTTHISSQELRDQLVQLSTEEQEDIAKHIDAAITFPECGSQVLDPWLGLLVFGGTDKGNLCKISTTIPLEGCRQMYVLAYKYGCDEVVMENMRWQIVVREYRTM</sequence>
<evidence type="ECO:0000313" key="2">
    <source>
        <dbReference type="Proteomes" id="UP000095149"/>
    </source>
</evidence>
<reference evidence="1 2" key="1">
    <citation type="submission" date="2016-06" db="EMBL/GenBank/DDBJ databases">
        <title>Evolution of pathogenesis and genome organization in the Tremellales.</title>
        <authorList>
            <person name="Cuomo C."/>
            <person name="Litvintseva A."/>
            <person name="Heitman J."/>
            <person name="Chen Y."/>
            <person name="Sun S."/>
            <person name="Springer D."/>
            <person name="Dromer F."/>
            <person name="Young S."/>
            <person name="Zeng Q."/>
            <person name="Chapman S."/>
            <person name="Gujja S."/>
            <person name="Saif S."/>
            <person name="Birren B."/>
        </authorList>
    </citation>
    <scope>NUCLEOTIDE SEQUENCE [LARGE SCALE GENOMIC DNA]</scope>
    <source>
        <strain evidence="1 2">CBS 6273</strain>
    </source>
</reference>
<name>A0A1E3JBH0_9TREE</name>
<evidence type="ECO:0008006" key="3">
    <source>
        <dbReference type="Google" id="ProtNLM"/>
    </source>
</evidence>
<gene>
    <name evidence="1" type="ORF">I350_07843</name>
</gene>
<comment type="caution">
    <text evidence="1">The sequence shown here is derived from an EMBL/GenBank/DDBJ whole genome shotgun (WGS) entry which is preliminary data.</text>
</comment>
<dbReference type="EMBL" id="MEKH01000013">
    <property type="protein sequence ID" value="ODN98197.1"/>
    <property type="molecule type" value="Genomic_DNA"/>
</dbReference>
<dbReference type="AlphaFoldDB" id="A0A1E3JBH0"/>
<dbReference type="Proteomes" id="UP000095149">
    <property type="component" value="Unassembled WGS sequence"/>
</dbReference>
<evidence type="ECO:0000313" key="1">
    <source>
        <dbReference type="EMBL" id="ODN98197.1"/>
    </source>
</evidence>
<organism evidence="1 2">
    <name type="scientific">Cryptococcus amylolentus CBS 6273</name>
    <dbReference type="NCBI Taxonomy" id="1296118"/>
    <lineage>
        <taxon>Eukaryota</taxon>
        <taxon>Fungi</taxon>
        <taxon>Dikarya</taxon>
        <taxon>Basidiomycota</taxon>
        <taxon>Agaricomycotina</taxon>
        <taxon>Tremellomycetes</taxon>
        <taxon>Tremellales</taxon>
        <taxon>Cryptococcaceae</taxon>
        <taxon>Cryptococcus</taxon>
    </lineage>
</organism>
<proteinExistence type="predicted"/>
<accession>A0A1E3JBH0</accession>
<protein>
    <recommendedName>
        <fullName evidence="3">BTB domain-containing protein</fullName>
    </recommendedName>
</protein>